<evidence type="ECO:0000259" key="2">
    <source>
        <dbReference type="Pfam" id="PF13264"/>
    </source>
</evidence>
<dbReference type="Pfam" id="PF13264">
    <property type="entry name" value="DUF4055"/>
    <property type="match status" value="1"/>
</dbReference>
<organism evidence="3 4">
    <name type="scientific">Pseudophaeobacter arcticus</name>
    <dbReference type="NCBI Taxonomy" id="385492"/>
    <lineage>
        <taxon>Bacteria</taxon>
        <taxon>Pseudomonadati</taxon>
        <taxon>Pseudomonadota</taxon>
        <taxon>Alphaproteobacteria</taxon>
        <taxon>Rhodobacterales</taxon>
        <taxon>Paracoccaceae</taxon>
        <taxon>Pseudophaeobacter</taxon>
    </lineage>
</organism>
<accession>A0ABQ0ALD8</accession>
<name>A0ABQ0ALD8_9RHOB</name>
<dbReference type="EMBL" id="BAABWU010000007">
    <property type="protein sequence ID" value="GAA6196682.1"/>
    <property type="molecule type" value="Genomic_DNA"/>
</dbReference>
<protein>
    <submittedName>
        <fullName evidence="3">DUF4055 domain-containing protein</fullName>
    </submittedName>
</protein>
<feature type="domain" description="DUF4055" evidence="2">
    <location>
        <begin position="249"/>
        <end position="382"/>
    </location>
</feature>
<evidence type="ECO:0000313" key="3">
    <source>
        <dbReference type="EMBL" id="GAA6196682.1"/>
    </source>
</evidence>
<dbReference type="Proteomes" id="UP001441944">
    <property type="component" value="Unassembled WGS sequence"/>
</dbReference>
<reference evidence="3 4" key="1">
    <citation type="submission" date="2024-04" db="EMBL/GenBank/DDBJ databases">
        <title>Draft genome sequence of Pseudophaeobacter arcticus NBRC 116598.</title>
        <authorList>
            <person name="Miyakawa T."/>
            <person name="Kusuya Y."/>
            <person name="Miura T."/>
        </authorList>
    </citation>
    <scope>NUCLEOTIDE SEQUENCE [LARGE SCALE GENOMIC DNA]</scope>
    <source>
        <strain evidence="3 4">SU-CL00105</strain>
    </source>
</reference>
<evidence type="ECO:0000313" key="4">
    <source>
        <dbReference type="Proteomes" id="UP001441944"/>
    </source>
</evidence>
<dbReference type="InterPro" id="IPR025129">
    <property type="entry name" value="DUF4055"/>
</dbReference>
<gene>
    <name evidence="3" type="ORF">NBRC116598_21260</name>
</gene>
<feature type="region of interest" description="Disordered" evidence="1">
    <location>
        <begin position="441"/>
        <end position="465"/>
    </location>
</feature>
<sequence>MSQSVAKRTPAAEALVKCASLGRVLMGGTKAMRGAGQTYLPKFPAESESTYDARLKSSFLFNGYKKTVRDMTGRVFTKSIEIEGDALKDEEQNIDMQGRDLSAFARDVFEAGLSGCGLSFILVDAPPRPGTVTKAQAKASSLRPYLVHVKAEEVLGWKTETEGSRTSLSQWRMLEKVEQEDQEDEFATISVDQVRVLTLQEGRVNVRLYRAASNGAEWELHDQFDTQATEITVVPFYANRTGFMAAEPPMEDLADKNVEHWQSASDQRNILHFARVPILHATGRNTEDGPLEISAGTATTSSNPQAKLEWVEHTGQAIEAGRNDLKDIEFQMQVLGLQLLVAGTETATGASLDAAKETAPLAMMADNLKDALEQALRWFTMYQGSEQEITVKVNKDFGVSMLSAQELTVMLTAVNTGNMPRRVFVEEMKRRGFIAEDTDTEGYLDGLDSQPPDLTGGRLDLNDGG</sequence>
<comment type="caution">
    <text evidence="3">The sequence shown here is derived from an EMBL/GenBank/DDBJ whole genome shotgun (WGS) entry which is preliminary data.</text>
</comment>
<evidence type="ECO:0000256" key="1">
    <source>
        <dbReference type="SAM" id="MobiDB-lite"/>
    </source>
</evidence>
<proteinExistence type="predicted"/>
<keyword evidence="4" id="KW-1185">Reference proteome</keyword>